<feature type="domain" description="Ig-like" evidence="13">
    <location>
        <begin position="143"/>
        <end position="244"/>
    </location>
</feature>
<evidence type="ECO:0000259" key="13">
    <source>
        <dbReference type="PROSITE" id="PS50835"/>
    </source>
</evidence>
<evidence type="ECO:0000256" key="5">
    <source>
        <dbReference type="ARBA" id="ARBA00023180"/>
    </source>
</evidence>
<dbReference type="PANTHER" id="PTHR11890:SF44">
    <property type="entry name" value="X-LINKED INTERLEUKIN-1 RECEPTOR ACCESSORY PROTEIN-LIKE 2"/>
    <property type="match status" value="1"/>
</dbReference>
<sequence>MDKAISTLIKALMLHVIGMIFEVNAINYCSNHTFPTSLGTNFMQFTKETVTKEYAVDGQFKALHCCAKGYRSIEWLKDGKSYPWSSESTSSLILYPQAANQTIYARRASKTDEGRYTCVLRNDTHKIEHQIVLKVLESSPDVPLATFTPQNQFADIGGSARFFCEAFVGKKDLPDISISIKWYHMSDGNQDDVINDNQQEVVKREEEEIIGSYLTISEVTSSHFGRYLCRVEMGNSQTHRLEMSAELINALPIETNNFIFLNPYLLASCAFVITLIGFFLFLQLRFYYQPRVKKFAGSEAIFFKSQPFTHVDCNYI</sequence>
<dbReference type="OrthoDB" id="6019866at2759"/>
<accession>A0A1J1HWH6</accession>
<comment type="function">
    <text evidence="10">Counteracts the antiviral effects of host IFN-alpha/beta and key IFN-inducible proteins involved in viral RNA degradation suxh as host OAS1. Acts as a soluble IFN-alpha receptor and thus inhibits the interaction between host IFN-alpha and its receptor.</text>
</comment>
<evidence type="ECO:0000313" key="14">
    <source>
        <dbReference type="EMBL" id="CRK91890.1"/>
    </source>
</evidence>
<dbReference type="PANTHER" id="PTHR11890">
    <property type="entry name" value="INTERLEUKIN-1 RECEPTOR FAMILY MEMBER"/>
    <property type="match status" value="1"/>
</dbReference>
<dbReference type="InterPro" id="IPR003599">
    <property type="entry name" value="Ig_sub"/>
</dbReference>
<evidence type="ECO:0000256" key="12">
    <source>
        <dbReference type="SAM" id="SignalP"/>
    </source>
</evidence>
<dbReference type="SUPFAM" id="SSF48726">
    <property type="entry name" value="Immunoglobulin"/>
    <property type="match status" value="2"/>
</dbReference>
<dbReference type="InterPro" id="IPR013783">
    <property type="entry name" value="Ig-like_fold"/>
</dbReference>
<evidence type="ECO:0000256" key="8">
    <source>
        <dbReference type="ARBA" id="ARBA00038761"/>
    </source>
</evidence>
<feature type="transmembrane region" description="Helical" evidence="11">
    <location>
        <begin position="264"/>
        <end position="284"/>
    </location>
</feature>
<dbReference type="SMART" id="SM00409">
    <property type="entry name" value="IG"/>
    <property type="match status" value="2"/>
</dbReference>
<evidence type="ECO:0000256" key="4">
    <source>
        <dbReference type="ARBA" id="ARBA00023157"/>
    </source>
</evidence>
<evidence type="ECO:0000256" key="10">
    <source>
        <dbReference type="ARBA" id="ARBA00045444"/>
    </source>
</evidence>
<dbReference type="InterPro" id="IPR015621">
    <property type="entry name" value="IL-1_rcpt_fam"/>
</dbReference>
<keyword evidence="12" id="KW-0732">Signal</keyword>
<protein>
    <recommendedName>
        <fullName evidence="9">Soluble interferon alpha/beta receptor OPG204</fullName>
    </recommendedName>
</protein>
<evidence type="ECO:0000256" key="2">
    <source>
        <dbReference type="ARBA" id="ARBA00022632"/>
    </source>
</evidence>
<dbReference type="InterPro" id="IPR036179">
    <property type="entry name" value="Ig-like_dom_sf"/>
</dbReference>
<dbReference type="Pfam" id="PF07679">
    <property type="entry name" value="I-set"/>
    <property type="match status" value="1"/>
</dbReference>
<dbReference type="CDD" id="cd00096">
    <property type="entry name" value="Ig"/>
    <property type="match status" value="1"/>
</dbReference>
<feature type="chain" id="PRO_5012610906" description="Soluble interferon alpha/beta receptor OPG204" evidence="12">
    <location>
        <begin position="26"/>
        <end position="316"/>
    </location>
</feature>
<keyword evidence="2" id="KW-0945">Host-virus interaction</keyword>
<dbReference type="EMBL" id="CVRI01000021">
    <property type="protein sequence ID" value="CRK91890.1"/>
    <property type="molecule type" value="Genomic_DNA"/>
</dbReference>
<keyword evidence="1" id="KW-0244">Early protein</keyword>
<evidence type="ECO:0000256" key="9">
    <source>
        <dbReference type="ARBA" id="ARBA00041012"/>
    </source>
</evidence>
<keyword evidence="15" id="KW-1185">Reference proteome</keyword>
<evidence type="ECO:0000256" key="11">
    <source>
        <dbReference type="SAM" id="Phobius"/>
    </source>
</evidence>
<feature type="signal peptide" evidence="12">
    <location>
        <begin position="1"/>
        <end position="25"/>
    </location>
</feature>
<feature type="domain" description="Ig-like" evidence="13">
    <location>
        <begin position="35"/>
        <end position="134"/>
    </location>
</feature>
<evidence type="ECO:0000256" key="7">
    <source>
        <dbReference type="ARBA" id="ARBA00023319"/>
    </source>
</evidence>
<evidence type="ECO:0000256" key="3">
    <source>
        <dbReference type="ARBA" id="ARBA00022830"/>
    </source>
</evidence>
<keyword evidence="6" id="KW-0922">Interferon antiviral system evasion</keyword>
<proteinExistence type="predicted"/>
<evidence type="ECO:0000256" key="1">
    <source>
        <dbReference type="ARBA" id="ARBA00022518"/>
    </source>
</evidence>
<keyword evidence="11" id="KW-1133">Transmembrane helix</keyword>
<dbReference type="PROSITE" id="PS50835">
    <property type="entry name" value="IG_LIKE"/>
    <property type="match status" value="2"/>
</dbReference>
<evidence type="ECO:0000313" key="15">
    <source>
        <dbReference type="Proteomes" id="UP000183832"/>
    </source>
</evidence>
<dbReference type="InterPro" id="IPR013098">
    <property type="entry name" value="Ig_I-set"/>
</dbReference>
<keyword evidence="4" id="KW-1015">Disulfide bond</keyword>
<dbReference type="STRING" id="568069.A0A1J1HWH6"/>
<keyword evidence="7" id="KW-0393">Immunoglobulin domain</keyword>
<keyword evidence="2" id="KW-0899">Viral immunoevasion</keyword>
<dbReference type="AlphaFoldDB" id="A0A1J1HWH6"/>
<keyword evidence="11" id="KW-0472">Membrane</keyword>
<dbReference type="Gene3D" id="2.60.40.10">
    <property type="entry name" value="Immunoglobulins"/>
    <property type="match status" value="2"/>
</dbReference>
<gene>
    <name evidence="14" type="ORF">CLUMA_CG005510</name>
</gene>
<keyword evidence="2" id="KW-1090">Inhibition of host innate immune response by virus</keyword>
<keyword evidence="11" id="KW-0812">Transmembrane</keyword>
<dbReference type="InterPro" id="IPR007110">
    <property type="entry name" value="Ig-like_dom"/>
</dbReference>
<organism evidence="14 15">
    <name type="scientific">Clunio marinus</name>
    <dbReference type="NCBI Taxonomy" id="568069"/>
    <lineage>
        <taxon>Eukaryota</taxon>
        <taxon>Metazoa</taxon>
        <taxon>Ecdysozoa</taxon>
        <taxon>Arthropoda</taxon>
        <taxon>Hexapoda</taxon>
        <taxon>Insecta</taxon>
        <taxon>Pterygota</taxon>
        <taxon>Neoptera</taxon>
        <taxon>Endopterygota</taxon>
        <taxon>Diptera</taxon>
        <taxon>Nematocera</taxon>
        <taxon>Chironomoidea</taxon>
        <taxon>Chironomidae</taxon>
        <taxon>Clunio</taxon>
    </lineage>
</organism>
<keyword evidence="3" id="KW-1114">Inhibition of host interferon signaling pathway by virus</keyword>
<dbReference type="GO" id="GO:0039502">
    <property type="term" value="P:symbiont-mediated suppression of host type I interferon-mediated signaling pathway"/>
    <property type="evidence" value="ECO:0007669"/>
    <property type="project" value="UniProtKB-KW"/>
</dbReference>
<evidence type="ECO:0000256" key="6">
    <source>
        <dbReference type="ARBA" id="ARBA00023258"/>
    </source>
</evidence>
<keyword evidence="5" id="KW-0325">Glycoprotein</keyword>
<reference evidence="14 15" key="1">
    <citation type="submission" date="2015-04" db="EMBL/GenBank/DDBJ databases">
        <authorList>
            <person name="Syromyatnikov M.Y."/>
            <person name="Popov V.N."/>
        </authorList>
    </citation>
    <scope>NUCLEOTIDE SEQUENCE [LARGE SCALE GENOMIC DNA]</scope>
</reference>
<name>A0A1J1HWH6_9DIPT</name>
<dbReference type="Proteomes" id="UP000183832">
    <property type="component" value="Unassembled WGS sequence"/>
</dbReference>
<comment type="subunit">
    <text evidence="8">Interacts with host IFNA1.</text>
</comment>